<dbReference type="OrthoDB" id="9774454at2"/>
<keyword evidence="3" id="KW-0560">Oxidoreductase</keyword>
<dbReference type="GO" id="GO:0071949">
    <property type="term" value="F:FAD binding"/>
    <property type="evidence" value="ECO:0007669"/>
    <property type="project" value="InterPro"/>
</dbReference>
<dbReference type="Gene3D" id="3.30.390.50">
    <property type="entry name" value="CO dehydrogenase flavoprotein, C-terminal domain"/>
    <property type="match status" value="1"/>
</dbReference>
<protein>
    <submittedName>
        <fullName evidence="3">4-hydroxybenzoyl-CoA reductase subunit beta</fullName>
        <ecNumber evidence="3">1.3.7.9</ecNumber>
    </submittedName>
</protein>
<dbReference type="InterPro" id="IPR036318">
    <property type="entry name" value="FAD-bd_PCMH-like_sf"/>
</dbReference>
<evidence type="ECO:0000259" key="2">
    <source>
        <dbReference type="PROSITE" id="PS51387"/>
    </source>
</evidence>
<dbReference type="PANTHER" id="PTHR42659:SF9">
    <property type="entry name" value="XANTHINE DEHYDROGENASE FAD-BINDING SUBUNIT XDHB-RELATED"/>
    <property type="match status" value="1"/>
</dbReference>
<keyword evidence="1" id="KW-0274">FAD</keyword>
<dbReference type="InterPro" id="IPR016169">
    <property type="entry name" value="FAD-bd_PCMH_sub2"/>
</dbReference>
<dbReference type="Pfam" id="PF03450">
    <property type="entry name" value="CO_deh_flav_C"/>
    <property type="match status" value="1"/>
</dbReference>
<dbReference type="SUPFAM" id="SSF55447">
    <property type="entry name" value="CO dehydrogenase flavoprotein C-terminal domain-like"/>
    <property type="match status" value="1"/>
</dbReference>
<gene>
    <name evidence="3" type="primary">hcrB_1</name>
    <name evidence="3" type="ORF">LuPra_05247</name>
</gene>
<dbReference type="InterPro" id="IPR002346">
    <property type="entry name" value="Mopterin_DH_FAD-bd"/>
</dbReference>
<name>A0A143PTB9_LUTPR</name>
<dbReference type="EMBL" id="CP015136">
    <property type="protein sequence ID" value="AMY11977.1"/>
    <property type="molecule type" value="Genomic_DNA"/>
</dbReference>
<dbReference type="PANTHER" id="PTHR42659">
    <property type="entry name" value="XANTHINE DEHYDROGENASE SUBUNIT C-RELATED"/>
    <property type="match status" value="1"/>
</dbReference>
<dbReference type="InterPro" id="IPR016167">
    <property type="entry name" value="FAD-bd_PCMH_sub1"/>
</dbReference>
<feature type="domain" description="FAD-binding PCMH-type" evidence="2">
    <location>
        <begin position="1"/>
        <end position="220"/>
    </location>
</feature>
<dbReference type="PROSITE" id="PS51387">
    <property type="entry name" value="FAD_PCMH"/>
    <property type="match status" value="1"/>
</dbReference>
<reference evidence="3 4" key="1">
    <citation type="journal article" date="2016" name="Genome Announc.">
        <title>First Complete Genome Sequence of a Subdivision 6 Acidobacterium Strain.</title>
        <authorList>
            <person name="Huang S."/>
            <person name="Vieira S."/>
            <person name="Bunk B."/>
            <person name="Riedel T."/>
            <person name="Sproer C."/>
            <person name="Overmann J."/>
        </authorList>
    </citation>
    <scope>NUCLEOTIDE SEQUENCE [LARGE SCALE GENOMIC DNA]</scope>
    <source>
        <strain evidence="4">DSM 100886 HEG_-6_39</strain>
    </source>
</reference>
<sequence length="327" mass="35030">MKAFSYVDAKTEKEAVAALTPQFEQALAIGGGQDLLARMKDYITQPDRLVNTRNALDATVKKDSGGLRIGAAMTINDLAEQAQVAEMYPAITEAAIEVGTPQIRNQGTVGGNLNQRPRCWYFRNEEFVCFKKGGTTCFSITGENQFNAILGGGPSFIVHPSSLAVPMLAYGATFRILGPRGERLVPAAEYFTPPTTNVRVENVLAPDELLTHVILPAPGNVKSGHYEVRYKTSHDWPIAFATVLLRMDGNTVRSARVVMGAVAPIPWRSPAAEKALVGKPINPQTAAAAAEAALQGALPLTENAYKIDVAKTAVTRAILRAAGQQTA</sequence>
<dbReference type="GO" id="GO:0016491">
    <property type="term" value="F:oxidoreductase activity"/>
    <property type="evidence" value="ECO:0007669"/>
    <property type="project" value="UniProtKB-KW"/>
</dbReference>
<organism evidence="3 4">
    <name type="scientific">Luteitalea pratensis</name>
    <dbReference type="NCBI Taxonomy" id="1855912"/>
    <lineage>
        <taxon>Bacteria</taxon>
        <taxon>Pseudomonadati</taxon>
        <taxon>Acidobacteriota</taxon>
        <taxon>Vicinamibacteria</taxon>
        <taxon>Vicinamibacterales</taxon>
        <taxon>Vicinamibacteraceae</taxon>
        <taxon>Luteitalea</taxon>
    </lineage>
</organism>
<dbReference type="EC" id="1.3.7.9" evidence="3"/>
<dbReference type="Pfam" id="PF00941">
    <property type="entry name" value="FAD_binding_5"/>
    <property type="match status" value="1"/>
</dbReference>
<dbReference type="Gene3D" id="3.30.43.10">
    <property type="entry name" value="Uridine Diphospho-n-acetylenolpyruvylglucosamine Reductase, domain 2"/>
    <property type="match status" value="1"/>
</dbReference>
<dbReference type="InterPro" id="IPR036683">
    <property type="entry name" value="CO_DH_flav_C_dom_sf"/>
</dbReference>
<accession>A0A143PTB9</accession>
<dbReference type="InterPro" id="IPR005107">
    <property type="entry name" value="CO_DH_flav_C"/>
</dbReference>
<evidence type="ECO:0000256" key="1">
    <source>
        <dbReference type="ARBA" id="ARBA00022827"/>
    </source>
</evidence>
<evidence type="ECO:0000313" key="3">
    <source>
        <dbReference type="EMBL" id="AMY11977.1"/>
    </source>
</evidence>
<evidence type="ECO:0000313" key="4">
    <source>
        <dbReference type="Proteomes" id="UP000076079"/>
    </source>
</evidence>
<dbReference type="RefSeq" id="WP_110173477.1">
    <property type="nucleotide sequence ID" value="NZ_CP015136.1"/>
</dbReference>
<dbReference type="SUPFAM" id="SSF56176">
    <property type="entry name" value="FAD-binding/transporter-associated domain-like"/>
    <property type="match status" value="1"/>
</dbReference>
<dbReference type="AlphaFoldDB" id="A0A143PTB9"/>
<proteinExistence type="predicted"/>
<dbReference type="Gene3D" id="3.30.465.10">
    <property type="match status" value="2"/>
</dbReference>
<dbReference type="Proteomes" id="UP000076079">
    <property type="component" value="Chromosome"/>
</dbReference>
<reference evidence="4" key="2">
    <citation type="submission" date="2016-04" db="EMBL/GenBank/DDBJ databases">
        <title>First Complete Genome Sequence of a Subdivision 6 Acidobacterium.</title>
        <authorList>
            <person name="Huang S."/>
            <person name="Vieira S."/>
            <person name="Bunk B."/>
            <person name="Riedel T."/>
            <person name="Sproeer C."/>
            <person name="Overmann J."/>
        </authorList>
    </citation>
    <scope>NUCLEOTIDE SEQUENCE [LARGE SCALE GENOMIC DNA]</scope>
    <source>
        <strain evidence="4">DSM 100886 HEG_-6_39</strain>
    </source>
</reference>
<dbReference type="STRING" id="1855912.LuPra_05247"/>
<keyword evidence="4" id="KW-1185">Reference proteome</keyword>
<keyword evidence="1" id="KW-0285">Flavoprotein</keyword>
<dbReference type="SMART" id="SM01092">
    <property type="entry name" value="CO_deh_flav_C"/>
    <property type="match status" value="1"/>
</dbReference>
<dbReference type="InterPro" id="IPR051312">
    <property type="entry name" value="Diverse_Substr_Oxidored"/>
</dbReference>
<dbReference type="InterPro" id="IPR016166">
    <property type="entry name" value="FAD-bd_PCMH"/>
</dbReference>
<dbReference type="KEGG" id="abac:LuPra_05247"/>